<evidence type="ECO:0000256" key="4">
    <source>
        <dbReference type="ARBA" id="ARBA00022737"/>
    </source>
</evidence>
<dbReference type="GO" id="GO:0005876">
    <property type="term" value="C:spindle microtubule"/>
    <property type="evidence" value="ECO:0007669"/>
    <property type="project" value="TreeGrafter"/>
</dbReference>
<comment type="subcellular location">
    <subcellularLocation>
        <location evidence="1">Cytoplasm</location>
        <location evidence="1">Cytoskeleton</location>
    </subcellularLocation>
</comment>
<dbReference type="CTD" id="51115"/>
<evidence type="ECO:0000256" key="9">
    <source>
        <dbReference type="ARBA" id="ARBA00041958"/>
    </source>
</evidence>
<organism evidence="10 11">
    <name type="scientific">Petromyzon marinus</name>
    <name type="common">Sea lamprey</name>
    <dbReference type="NCBI Taxonomy" id="7757"/>
    <lineage>
        <taxon>Eukaryota</taxon>
        <taxon>Metazoa</taxon>
        <taxon>Chordata</taxon>
        <taxon>Craniata</taxon>
        <taxon>Vertebrata</taxon>
        <taxon>Cyclostomata</taxon>
        <taxon>Hyperoartia</taxon>
        <taxon>Petromyzontiformes</taxon>
        <taxon>Petromyzontidae</taxon>
        <taxon>Petromyzon</taxon>
    </lineage>
</organism>
<dbReference type="GO" id="GO:0008017">
    <property type="term" value="F:microtubule binding"/>
    <property type="evidence" value="ECO:0007669"/>
    <property type="project" value="TreeGrafter"/>
</dbReference>
<protein>
    <recommendedName>
        <fullName evidence="8">Regulator of microtubule dynamics protein 1</fullName>
    </recommendedName>
    <alternativeName>
        <fullName evidence="9">Protein FAM82B</fullName>
    </alternativeName>
</protein>
<evidence type="ECO:0000256" key="2">
    <source>
        <dbReference type="ARBA" id="ARBA00011375"/>
    </source>
</evidence>
<evidence type="ECO:0000256" key="6">
    <source>
        <dbReference type="ARBA" id="ARBA00023212"/>
    </source>
</evidence>
<dbReference type="InterPro" id="IPR049039">
    <property type="entry name" value="RMD1-3_a_helical_rpt"/>
</dbReference>
<comment type="similarity">
    <text evidence="7">Belongs to the RMDN family.</text>
</comment>
<dbReference type="Pfam" id="PF21033">
    <property type="entry name" value="RMD1-3"/>
    <property type="match status" value="1"/>
</dbReference>
<keyword evidence="5" id="KW-0802">TPR repeat</keyword>
<dbReference type="GO" id="GO:0097431">
    <property type="term" value="C:mitotic spindle pole"/>
    <property type="evidence" value="ECO:0007669"/>
    <property type="project" value="TreeGrafter"/>
</dbReference>
<keyword evidence="6" id="KW-0206">Cytoskeleton</keyword>
<proteinExistence type="inferred from homology"/>
<dbReference type="Gene3D" id="1.25.40.10">
    <property type="entry name" value="Tetratricopeptide repeat domain"/>
    <property type="match status" value="1"/>
</dbReference>
<dbReference type="KEGG" id="pmrn:116952181"/>
<dbReference type="PANTHER" id="PTHR16056">
    <property type="entry name" value="REGULATOR OF MICROTUBULE DYNAMICS PROTEIN"/>
    <property type="match status" value="1"/>
</dbReference>
<evidence type="ECO:0000313" key="10">
    <source>
        <dbReference type="Proteomes" id="UP001318040"/>
    </source>
</evidence>
<evidence type="ECO:0000313" key="11">
    <source>
        <dbReference type="RefSeq" id="XP_032827196.1"/>
    </source>
</evidence>
<dbReference type="Proteomes" id="UP001318040">
    <property type="component" value="Chromosome 45"/>
</dbReference>
<evidence type="ECO:0000256" key="3">
    <source>
        <dbReference type="ARBA" id="ARBA00022490"/>
    </source>
</evidence>
<keyword evidence="3" id="KW-0963">Cytoplasm</keyword>
<comment type="subunit">
    <text evidence="2">Interacts with microtubules.</text>
</comment>
<gene>
    <name evidence="11" type="primary">RMDN1</name>
</gene>
<dbReference type="SUPFAM" id="SSF48452">
    <property type="entry name" value="TPR-like"/>
    <property type="match status" value="1"/>
</dbReference>
<dbReference type="InterPro" id="IPR011990">
    <property type="entry name" value="TPR-like_helical_dom_sf"/>
</dbReference>
<evidence type="ECO:0000256" key="7">
    <source>
        <dbReference type="ARBA" id="ARBA00038360"/>
    </source>
</evidence>
<reference evidence="11" key="1">
    <citation type="submission" date="2025-08" db="UniProtKB">
        <authorList>
            <consortium name="RefSeq"/>
        </authorList>
    </citation>
    <scope>IDENTIFICATION</scope>
    <source>
        <tissue evidence="11">Sperm</tissue>
    </source>
</reference>
<dbReference type="RefSeq" id="XP_032827196.1">
    <property type="nucleotide sequence ID" value="XM_032971305.1"/>
</dbReference>
<name>A0AAJ7XAF2_PETMA</name>
<evidence type="ECO:0000256" key="5">
    <source>
        <dbReference type="ARBA" id="ARBA00022803"/>
    </source>
</evidence>
<evidence type="ECO:0000256" key="1">
    <source>
        <dbReference type="ARBA" id="ARBA00004245"/>
    </source>
</evidence>
<accession>A0AAJ7XAF2</accession>
<dbReference type="GO" id="GO:0005739">
    <property type="term" value="C:mitochondrion"/>
    <property type="evidence" value="ECO:0007669"/>
    <property type="project" value="TreeGrafter"/>
</dbReference>
<evidence type="ECO:0000256" key="8">
    <source>
        <dbReference type="ARBA" id="ARBA00039966"/>
    </source>
</evidence>
<dbReference type="PANTHER" id="PTHR16056:SF16">
    <property type="entry name" value="REGULATOR OF MICROTUBULE DYNAMICS PROTEIN 1"/>
    <property type="match status" value="1"/>
</dbReference>
<keyword evidence="10" id="KW-1185">Reference proteome</keyword>
<dbReference type="AlphaFoldDB" id="A0AAJ7XAF2"/>
<sequence length="349" mass="38266">MSWTPVSRCCRAGGGGGGARARLVARAVEGLRRGPAPGGARRCEGSVLTAATCRVWATPAGVAAAAGLSRLCGPGVVRGLRWALLGGVAGWAGVQMQRPPLAAAQATSGSDYALEKLIERADYLYGTLESEKLYLLLKEQADRMDSDEVLWRLARAARDLAQRSGTTTEERRRLAYEALDAAKRALDKNPSSFACHKWYAICVSDVGDFEGIKVKIANAFVIKEHFQKAIELNPRDPTSLHLMGLWCFTFAEMPWYQRRIAAVLFASPPSATFYEALQYFSEAEQVEPSFYSKNMLMLGKTQLRLGNVRGALLWLTKARDFPARTDEDAQVQKEAVELLKSCTGKGERK</sequence>
<keyword evidence="4" id="KW-0677">Repeat</keyword>